<evidence type="ECO:0000313" key="10">
    <source>
        <dbReference type="Proteomes" id="UP000032811"/>
    </source>
</evidence>
<accession>A0ABM9RTV6</accession>
<evidence type="ECO:0000256" key="6">
    <source>
        <dbReference type="ARBA" id="ARBA00023004"/>
    </source>
</evidence>
<dbReference type="Pfam" id="PF00037">
    <property type="entry name" value="Fer4"/>
    <property type="match status" value="2"/>
</dbReference>
<keyword evidence="2" id="KW-0004">4Fe-4S</keyword>
<dbReference type="PANTHER" id="PTHR11493:SF54">
    <property type="entry name" value="ANAEROBIC SULFITE REDUCTASE SUBUNIT C"/>
    <property type="match status" value="1"/>
</dbReference>
<dbReference type="SUPFAM" id="SSF55124">
    <property type="entry name" value="Nitrite/Sulfite reductase N-terminal domain-like"/>
    <property type="match status" value="1"/>
</dbReference>
<dbReference type="EMBL" id="LN679999">
    <property type="protein sequence ID" value="CEJ75531.1"/>
    <property type="molecule type" value="Genomic_DNA"/>
</dbReference>
<dbReference type="InterPro" id="IPR005117">
    <property type="entry name" value="NiRdtase/SiRdtase_haem-b_fer"/>
</dbReference>
<dbReference type="Gene3D" id="3.30.70.20">
    <property type="match status" value="1"/>
</dbReference>
<geneLocation type="plasmid" evidence="9 10">
    <name>pCS1</name>
</geneLocation>
<reference evidence="9 10" key="1">
    <citation type="submission" date="2014-11" db="EMBL/GenBank/DDBJ databases">
        <authorList>
            <person name="Aslett M.A."/>
            <person name="De Silva N."/>
        </authorList>
    </citation>
    <scope>NUCLEOTIDE SEQUENCE [LARGE SCALE GENOMIC DNA]</scope>
    <source>
        <strain evidence="9 10">ATCC9714</strain>
        <plasmid evidence="9 10">pCS1</plasmid>
    </source>
</reference>
<organism evidence="9 10">
    <name type="scientific">Paraclostridium sordellii</name>
    <name type="common">Clostridium sordellii</name>
    <dbReference type="NCBI Taxonomy" id="1505"/>
    <lineage>
        <taxon>Bacteria</taxon>
        <taxon>Bacillati</taxon>
        <taxon>Bacillota</taxon>
        <taxon>Clostridia</taxon>
        <taxon>Peptostreptococcales</taxon>
        <taxon>Peptostreptococcaceae</taxon>
        <taxon>Paraclostridium</taxon>
    </lineage>
</organism>
<keyword evidence="5 9" id="KW-0560">Oxidoreductase</keyword>
<feature type="domain" description="4Fe-4S ferredoxin-type" evidence="8">
    <location>
        <begin position="170"/>
        <end position="200"/>
    </location>
</feature>
<dbReference type="InterPro" id="IPR014261">
    <property type="entry name" value="Sulphite_reductase_C"/>
</dbReference>
<keyword evidence="9" id="KW-0614">Plasmid</keyword>
<keyword evidence="4" id="KW-0479">Metal-binding</keyword>
<dbReference type="Proteomes" id="UP000032811">
    <property type="component" value="Plasmid pCS1"/>
</dbReference>
<dbReference type="InterPro" id="IPR017896">
    <property type="entry name" value="4Fe4S_Fe-S-bd"/>
</dbReference>
<evidence type="ECO:0000256" key="2">
    <source>
        <dbReference type="ARBA" id="ARBA00022485"/>
    </source>
</evidence>
<evidence type="ECO:0000256" key="1">
    <source>
        <dbReference type="ARBA" id="ARBA00010429"/>
    </source>
</evidence>
<dbReference type="Pfam" id="PF01077">
    <property type="entry name" value="NIR_SIR"/>
    <property type="match status" value="1"/>
</dbReference>
<sequence length="332" mass="37389">MNKDINIDKLRINCFRESKVPGEFMFQMRVPGGVTEAKHLRLVQDIAEKYGNGLFHIGTRQTFSIPGIKYENIDKVNKLVKSYIYEVEVEQCGVDMDVNEYGYPTIGARNIAGCIGAQHCIKANTKVSTLAKKLEKIIFPSNYHIKINIAGCPNDCVKAHMSDFGIIGVTIPQYDYTRCVGCGACARACKAHSTGAIIEENGKVIRNEELCIGCGECIEACPTRAFTRTKDPFYRIIIGGRTSKKTPRIGEIFLDYITEEVLFKVLKNWEPFSRDTLGGIPKYLHGGHLMDTAGYMKFKELMLKDVKLNKEAKVASRLNWKEHEYKANINVK</sequence>
<keyword evidence="3" id="KW-0349">Heme</keyword>
<dbReference type="NCBIfam" id="TIGR02912">
    <property type="entry name" value="sulfite_red_C"/>
    <property type="match status" value="1"/>
</dbReference>
<dbReference type="InterPro" id="IPR006066">
    <property type="entry name" value="NO2/SO3_Rdtase_FeS/sirohaem_BS"/>
</dbReference>
<keyword evidence="10" id="KW-1185">Reference proteome</keyword>
<keyword evidence="6" id="KW-0408">Iron</keyword>
<dbReference type="InterPro" id="IPR045854">
    <property type="entry name" value="NO2/SO3_Rdtase_4Fe4S_sf"/>
</dbReference>
<dbReference type="GeneID" id="97539257"/>
<feature type="domain" description="4Fe-4S ferredoxin-type" evidence="8">
    <location>
        <begin position="202"/>
        <end position="231"/>
    </location>
</feature>
<dbReference type="RefSeq" id="WP_057577648.1">
    <property type="nucleotide sequence ID" value="NZ_CDNJ01000026.1"/>
</dbReference>
<dbReference type="InterPro" id="IPR017900">
    <property type="entry name" value="4Fe4S_Fe_S_CS"/>
</dbReference>
<evidence type="ECO:0000256" key="4">
    <source>
        <dbReference type="ARBA" id="ARBA00022723"/>
    </source>
</evidence>
<protein>
    <submittedName>
        <fullName evidence="9">Anaerobic sulfite reductase subunit c</fullName>
        <ecNumber evidence="9">1.8.1.-</ecNumber>
    </submittedName>
</protein>
<proteinExistence type="inferred from homology"/>
<dbReference type="PRINTS" id="PR00397">
    <property type="entry name" value="SIROHAEM"/>
</dbReference>
<dbReference type="Pfam" id="PF03460">
    <property type="entry name" value="NIR_SIR_ferr"/>
    <property type="match status" value="1"/>
</dbReference>
<dbReference type="InterPro" id="IPR045169">
    <property type="entry name" value="NO2/SO3_Rdtase_4Fe4S_prot"/>
</dbReference>
<dbReference type="PROSITE" id="PS00198">
    <property type="entry name" value="4FE4S_FER_1"/>
    <property type="match status" value="1"/>
</dbReference>
<evidence type="ECO:0000259" key="8">
    <source>
        <dbReference type="PROSITE" id="PS51379"/>
    </source>
</evidence>
<dbReference type="SUPFAM" id="SSF56014">
    <property type="entry name" value="Nitrite and sulphite reductase 4Fe-4S domain-like"/>
    <property type="match status" value="1"/>
</dbReference>
<name>A0ABM9RTV6_PARSO</name>
<evidence type="ECO:0000256" key="5">
    <source>
        <dbReference type="ARBA" id="ARBA00023002"/>
    </source>
</evidence>
<keyword evidence="7" id="KW-0411">Iron-sulfur</keyword>
<evidence type="ECO:0000256" key="3">
    <source>
        <dbReference type="ARBA" id="ARBA00022617"/>
    </source>
</evidence>
<evidence type="ECO:0000256" key="7">
    <source>
        <dbReference type="ARBA" id="ARBA00023014"/>
    </source>
</evidence>
<dbReference type="Gene3D" id="3.30.413.10">
    <property type="entry name" value="Sulfite Reductase Hemoprotein, domain 1"/>
    <property type="match status" value="1"/>
</dbReference>
<comment type="similarity">
    <text evidence="1">Belongs to the nitrite and sulfite reductase 4Fe-4S domain family.</text>
</comment>
<dbReference type="SUPFAM" id="SSF54862">
    <property type="entry name" value="4Fe-4S ferredoxins"/>
    <property type="match status" value="1"/>
</dbReference>
<dbReference type="GO" id="GO:0016491">
    <property type="term" value="F:oxidoreductase activity"/>
    <property type="evidence" value="ECO:0007669"/>
    <property type="project" value="UniProtKB-KW"/>
</dbReference>
<dbReference type="InterPro" id="IPR036136">
    <property type="entry name" value="Nit/Sulf_reduc_fer-like_dom_sf"/>
</dbReference>
<gene>
    <name evidence="9" type="primary">asrC</name>
    <name evidence="9" type="ORF">ATCC9714PCS11_00721</name>
</gene>
<dbReference type="PROSITE" id="PS51379">
    <property type="entry name" value="4FE4S_FER_2"/>
    <property type="match status" value="2"/>
</dbReference>
<dbReference type="EC" id="1.8.1.-" evidence="9"/>
<dbReference type="PANTHER" id="PTHR11493">
    <property type="entry name" value="SULFITE REDUCTASE [NADPH] SUBUNIT BETA-RELATED"/>
    <property type="match status" value="1"/>
</dbReference>
<dbReference type="InterPro" id="IPR006067">
    <property type="entry name" value="NO2/SO3_Rdtase_4Fe4S_dom"/>
</dbReference>
<evidence type="ECO:0000313" key="9">
    <source>
        <dbReference type="EMBL" id="CEJ75531.1"/>
    </source>
</evidence>